<dbReference type="SUPFAM" id="SSF101327">
    <property type="entry name" value="YgfB-like"/>
    <property type="match status" value="1"/>
</dbReference>
<dbReference type="RefSeq" id="WP_183969023.1">
    <property type="nucleotide sequence ID" value="NZ_BAABEW010000024.1"/>
</dbReference>
<organism evidence="2 3">
    <name type="scientific">Quisquiliibacterium transsilvanicum</name>
    <dbReference type="NCBI Taxonomy" id="1549638"/>
    <lineage>
        <taxon>Bacteria</taxon>
        <taxon>Pseudomonadati</taxon>
        <taxon>Pseudomonadota</taxon>
        <taxon>Betaproteobacteria</taxon>
        <taxon>Burkholderiales</taxon>
        <taxon>Burkholderiaceae</taxon>
        <taxon>Quisquiliibacterium</taxon>
    </lineage>
</organism>
<feature type="region of interest" description="Disordered" evidence="1">
    <location>
        <begin position="194"/>
        <end position="220"/>
    </location>
</feature>
<dbReference type="InterPro" id="IPR011978">
    <property type="entry name" value="YgfB-like"/>
</dbReference>
<proteinExistence type="predicted"/>
<name>A0A7W8HJ10_9BURK</name>
<protein>
    <recommendedName>
        <fullName evidence="4">YecA family protein</fullName>
    </recommendedName>
</protein>
<evidence type="ECO:0000313" key="3">
    <source>
        <dbReference type="Proteomes" id="UP000532440"/>
    </source>
</evidence>
<dbReference type="AlphaFoldDB" id="A0A7W8HJ10"/>
<reference evidence="2 3" key="1">
    <citation type="submission" date="2020-08" db="EMBL/GenBank/DDBJ databases">
        <title>Genomic Encyclopedia of Type Strains, Phase IV (KMG-IV): sequencing the most valuable type-strain genomes for metagenomic binning, comparative biology and taxonomic classification.</title>
        <authorList>
            <person name="Goeker M."/>
        </authorList>
    </citation>
    <scope>NUCLEOTIDE SEQUENCE [LARGE SCALE GENOMIC DNA]</scope>
    <source>
        <strain evidence="2 3">DSM 29781</strain>
    </source>
</reference>
<dbReference type="EMBL" id="JACHGB010000005">
    <property type="protein sequence ID" value="MBB5272964.1"/>
    <property type="molecule type" value="Genomic_DNA"/>
</dbReference>
<dbReference type="Pfam" id="PF02810">
    <property type="entry name" value="SEC-C"/>
    <property type="match status" value="1"/>
</dbReference>
<evidence type="ECO:0008006" key="4">
    <source>
        <dbReference type="Google" id="ProtNLM"/>
    </source>
</evidence>
<dbReference type="SUPFAM" id="SSF103642">
    <property type="entry name" value="Sec-C motif"/>
    <property type="match status" value="1"/>
</dbReference>
<gene>
    <name evidence="2" type="ORF">HNQ70_002987</name>
</gene>
<dbReference type="NCBIfam" id="TIGR02292">
    <property type="entry name" value="ygfB_yecA"/>
    <property type="match status" value="1"/>
</dbReference>
<keyword evidence="3" id="KW-1185">Reference proteome</keyword>
<dbReference type="Proteomes" id="UP000532440">
    <property type="component" value="Unassembled WGS sequence"/>
</dbReference>
<evidence type="ECO:0000313" key="2">
    <source>
        <dbReference type="EMBL" id="MBB5272964.1"/>
    </source>
</evidence>
<dbReference type="InterPro" id="IPR036255">
    <property type="entry name" value="YgfB-like_sf"/>
</dbReference>
<dbReference type="PANTHER" id="PTHR33747">
    <property type="entry name" value="UPF0225 PROTEIN SCO1677"/>
    <property type="match status" value="1"/>
</dbReference>
<evidence type="ECO:0000256" key="1">
    <source>
        <dbReference type="SAM" id="MobiDB-lite"/>
    </source>
</evidence>
<dbReference type="Pfam" id="PF03695">
    <property type="entry name" value="UPF0149"/>
    <property type="match status" value="1"/>
</dbReference>
<dbReference type="Gene3D" id="3.10.450.50">
    <property type="match status" value="1"/>
</dbReference>
<dbReference type="InterPro" id="IPR004027">
    <property type="entry name" value="SEC_C_motif"/>
</dbReference>
<comment type="caution">
    <text evidence="2">The sequence shown here is derived from an EMBL/GenBank/DDBJ whole genome shotgun (WGS) entry which is preliminary data.</text>
</comment>
<sequence length="231" mass="25259">MNTTNSPRLLTDTELARLDALLESISPEESMTLEELDGFYAALACCTEQVPMDEYLPLVIGLEDGASVPESAEIDELRKLLDIHWLAVVGQLYEAEGFAPVLSYDEQGTAQGNAWAIGFLRGMAIRPDAWAALDDDEDAVDILEPMMRLAEEIEPGDDEPGEAIPEAERAAVIEAMFDSVMDIHQFFRVQRERNLAPSTQRRPGGKVGRNDPCPCGSGKKYKLCCGAGQPA</sequence>
<accession>A0A7W8HJ10</accession>
<dbReference type="PANTHER" id="PTHR33747:SF1">
    <property type="entry name" value="ADENYLATE CYCLASE-ASSOCIATED CAP C-TERMINAL DOMAIN-CONTAINING PROTEIN"/>
    <property type="match status" value="1"/>
</dbReference>